<proteinExistence type="predicted"/>
<sequence length="501" mass="56847">MAVLPSTTLGYDNNQKGILPCLGTYTAITDPHFLSIAMKYRNSAGSYMLDRSKSHKGFLFIQTLFYLNHFFSTQKNGSTQASNRLMKIKHLHSTLAFQNGRIRSDKISAAHKRLYGIDRYQRGFSPCTFTFRSPKVFRIRMQWKTILLYMSTLWAFNQSTDVYEDSSTSHGDGKTDEHKISSILGQYSYNGKIPQASKGRQGETCRPTIQNGFQYKHQKIMARASSVNRVLRVYHKFERNDAPNTQLQNKGVNSRMLSNVQKDKHSYMKTSIINRKAYSSHECVSTCSTIISCIITRQKQTTKTTRMGFSSSSVIREQTTTTAMDRATYTSQGKKSFGRTAKYDYTNGRFAVGLGSRNEQLDNFGKMVGKGKRRSYKPARNQDNFEGIDTMETTMQPDNYHKIGLYDHGSVHQSSGRHNIANGKSDSRTNMAPVYSAEYCDPGSTPSREDERTGRCSIMNDKSTIGMDFVETDVQHTTADLGVPEHRSICDQQEHSNEEIF</sequence>
<dbReference type="Proteomes" id="UP000789901">
    <property type="component" value="Unassembled WGS sequence"/>
</dbReference>
<gene>
    <name evidence="1" type="ORF">GMARGA_LOCUS36534</name>
</gene>
<evidence type="ECO:0000313" key="1">
    <source>
        <dbReference type="EMBL" id="CAG8843423.1"/>
    </source>
</evidence>
<keyword evidence="2" id="KW-1185">Reference proteome</keyword>
<evidence type="ECO:0000313" key="2">
    <source>
        <dbReference type="Proteomes" id="UP000789901"/>
    </source>
</evidence>
<comment type="caution">
    <text evidence="1">The sequence shown here is derived from an EMBL/GenBank/DDBJ whole genome shotgun (WGS) entry which is preliminary data.</text>
</comment>
<protein>
    <submittedName>
        <fullName evidence="1">11141_t:CDS:1</fullName>
    </submittedName>
</protein>
<dbReference type="EMBL" id="CAJVQB010072385">
    <property type="protein sequence ID" value="CAG8843423.1"/>
    <property type="molecule type" value="Genomic_DNA"/>
</dbReference>
<name>A0ABN7WXW9_GIGMA</name>
<organism evidence="1 2">
    <name type="scientific">Gigaspora margarita</name>
    <dbReference type="NCBI Taxonomy" id="4874"/>
    <lineage>
        <taxon>Eukaryota</taxon>
        <taxon>Fungi</taxon>
        <taxon>Fungi incertae sedis</taxon>
        <taxon>Mucoromycota</taxon>
        <taxon>Glomeromycotina</taxon>
        <taxon>Glomeromycetes</taxon>
        <taxon>Diversisporales</taxon>
        <taxon>Gigasporaceae</taxon>
        <taxon>Gigaspora</taxon>
    </lineage>
</organism>
<dbReference type="PANTHER" id="PTHR33066:SF2">
    <property type="entry name" value="FILAGGRIN-2-LIKE"/>
    <property type="match status" value="1"/>
</dbReference>
<reference evidence="1 2" key="1">
    <citation type="submission" date="2021-06" db="EMBL/GenBank/DDBJ databases">
        <authorList>
            <person name="Kallberg Y."/>
            <person name="Tangrot J."/>
            <person name="Rosling A."/>
        </authorList>
    </citation>
    <scope>NUCLEOTIDE SEQUENCE [LARGE SCALE GENOMIC DNA]</scope>
    <source>
        <strain evidence="1 2">120-4 pot B 10/14</strain>
    </source>
</reference>
<dbReference type="PANTHER" id="PTHR33066">
    <property type="entry name" value="INTEGRASE_SAM-LIKE_N DOMAIN-CONTAINING PROTEIN"/>
    <property type="match status" value="1"/>
</dbReference>
<accession>A0ABN7WXW9</accession>